<dbReference type="GO" id="GO:0005737">
    <property type="term" value="C:cytoplasm"/>
    <property type="evidence" value="ECO:0007669"/>
    <property type="project" value="UniProtKB-SubCell"/>
</dbReference>
<dbReference type="EC" id="2.1.1.-" evidence="5"/>
<proteinExistence type="inferred from homology"/>
<dbReference type="GO" id="GO:0032259">
    <property type="term" value="P:methylation"/>
    <property type="evidence" value="ECO:0007669"/>
    <property type="project" value="UniProtKB-KW"/>
</dbReference>
<dbReference type="PANTHER" id="PTHR12843:SF5">
    <property type="entry name" value="EEF1A LYSINE METHYLTRANSFERASE 2"/>
    <property type="match status" value="1"/>
</dbReference>
<dbReference type="Gene3D" id="3.40.50.150">
    <property type="entry name" value="Vaccinia Virus protein VP39"/>
    <property type="match status" value="1"/>
</dbReference>
<keyword evidence="3 5" id="KW-0808">Transferase</keyword>
<evidence type="ECO:0000313" key="7">
    <source>
        <dbReference type="EMBL" id="KAB8343273.1"/>
    </source>
</evidence>
<name>A0A5N6KVP9_9ROSI</name>
<comment type="function">
    <text evidence="5">S-adenosyl-L-methionine-dependent protein-lysine N-methyltransferase that methylates elongation factor 1-alpha.</text>
</comment>
<accession>A0A5N6KVP9</accession>
<dbReference type="Proteomes" id="UP000327013">
    <property type="component" value="Unassembled WGS sequence"/>
</dbReference>
<evidence type="ECO:0000313" key="8">
    <source>
        <dbReference type="Proteomes" id="UP000327013"/>
    </source>
</evidence>
<feature type="domain" description="Methyltransferase" evidence="6">
    <location>
        <begin position="265"/>
        <end position="403"/>
    </location>
</feature>
<dbReference type="Pfam" id="PF13847">
    <property type="entry name" value="Methyltransf_31"/>
    <property type="match status" value="1"/>
</dbReference>
<sequence>MKILRLLRRHPAVSSDSIGSSGPSMRVVRHGTDNILGERIAKLTKGGCLALEHLVLLLNDLDELACIDVGIAPVFNVLNQIARKSNIDMRRSSMESREFGVEFASVCDQLLGIMKTTSMAEHGWLHLCIHSPRGLGTRILEALLDELIQSLQQNKDSRSASFMADIGAIVGTVELGCVYHQYQLWKVQSHVQRDHNYHGLTSAAGTPRAKQARHERINNAEDPEDEGTIWFDDSGAEEKMLQFLQDLDPLPPRAGQCESVLDCTNTRVLDLGTGNGHMLFAMQDAGWLSRMVGVDYSAKSVALARQIHRRRREDAQIDDTQIRFAQWDMLKGAPDQSWADSADFDIVLDKGTFDAISLSDEPVDHAGRKGCEVYPERVVDLVCQGGYLLITSCNWTEEELRRWFEGEEFSHHATINYPSFTFGGQKGQTVSSVCFRRKGKGASR</sequence>
<evidence type="ECO:0000256" key="5">
    <source>
        <dbReference type="HAMAP-Rule" id="MF_03188"/>
    </source>
</evidence>
<protein>
    <recommendedName>
        <fullName evidence="5">Protein-lysine N-methyltransferase FH972_022861</fullName>
        <ecNumber evidence="5">2.1.1.-</ecNumber>
    </recommendedName>
</protein>
<dbReference type="InterPro" id="IPR025714">
    <property type="entry name" value="Methyltranfer_dom"/>
</dbReference>
<dbReference type="EMBL" id="VIBQ01000012">
    <property type="protein sequence ID" value="KAB8343273.1"/>
    <property type="molecule type" value="Genomic_DNA"/>
</dbReference>
<keyword evidence="8" id="KW-1185">Reference proteome</keyword>
<dbReference type="InterPro" id="IPR029063">
    <property type="entry name" value="SAM-dependent_MTases_sf"/>
</dbReference>
<evidence type="ECO:0000256" key="1">
    <source>
        <dbReference type="ARBA" id="ARBA00022490"/>
    </source>
</evidence>
<evidence type="ECO:0000259" key="6">
    <source>
        <dbReference type="Pfam" id="PF13847"/>
    </source>
</evidence>
<dbReference type="AlphaFoldDB" id="A0A5N6KVP9"/>
<comment type="subcellular location">
    <subcellularLocation>
        <location evidence="5">Cytoplasm</location>
    </subcellularLocation>
</comment>
<dbReference type="SUPFAM" id="SSF53335">
    <property type="entry name" value="S-adenosyl-L-methionine-dependent methyltransferases"/>
    <property type="match status" value="1"/>
</dbReference>
<keyword evidence="1 5" id="KW-0963">Cytoplasm</keyword>
<dbReference type="HAMAP" id="MF_03188">
    <property type="entry name" value="Methyltr_EFM4"/>
    <property type="match status" value="1"/>
</dbReference>
<evidence type="ECO:0000256" key="4">
    <source>
        <dbReference type="ARBA" id="ARBA00022691"/>
    </source>
</evidence>
<comment type="similarity">
    <text evidence="5">Belongs to the class I-like SAM-binding methyltransferase superfamily. EFM4 family.</text>
</comment>
<reference evidence="7 8" key="1">
    <citation type="submission" date="2019-06" db="EMBL/GenBank/DDBJ databases">
        <title>A chromosomal-level reference genome of Carpinus fangiana (Coryloideae, Betulaceae).</title>
        <authorList>
            <person name="Yang X."/>
            <person name="Wang Z."/>
            <person name="Zhang L."/>
            <person name="Hao G."/>
            <person name="Liu J."/>
            <person name="Yang Y."/>
        </authorList>
    </citation>
    <scope>NUCLEOTIDE SEQUENCE [LARGE SCALE GENOMIC DNA]</scope>
    <source>
        <strain evidence="7">Cfa_2016G</strain>
        <tissue evidence="7">Leaf</tissue>
    </source>
</reference>
<keyword evidence="4 5" id="KW-0949">S-adenosyl-L-methionine</keyword>
<dbReference type="CDD" id="cd02440">
    <property type="entry name" value="AdoMet_MTases"/>
    <property type="match status" value="1"/>
</dbReference>
<dbReference type="OrthoDB" id="10069295at2759"/>
<dbReference type="PANTHER" id="PTHR12843">
    <property type="entry name" value="PROTEIN-LYSINE N-METHYLTRANSFERASE METTL10"/>
    <property type="match status" value="1"/>
</dbReference>
<organism evidence="7 8">
    <name type="scientific">Carpinus fangiana</name>
    <dbReference type="NCBI Taxonomy" id="176857"/>
    <lineage>
        <taxon>Eukaryota</taxon>
        <taxon>Viridiplantae</taxon>
        <taxon>Streptophyta</taxon>
        <taxon>Embryophyta</taxon>
        <taxon>Tracheophyta</taxon>
        <taxon>Spermatophyta</taxon>
        <taxon>Magnoliopsida</taxon>
        <taxon>eudicotyledons</taxon>
        <taxon>Gunneridae</taxon>
        <taxon>Pentapetalae</taxon>
        <taxon>rosids</taxon>
        <taxon>fabids</taxon>
        <taxon>Fagales</taxon>
        <taxon>Betulaceae</taxon>
        <taxon>Carpinus</taxon>
    </lineage>
</organism>
<evidence type="ECO:0000256" key="3">
    <source>
        <dbReference type="ARBA" id="ARBA00022679"/>
    </source>
</evidence>
<evidence type="ECO:0000256" key="2">
    <source>
        <dbReference type="ARBA" id="ARBA00022603"/>
    </source>
</evidence>
<dbReference type="GO" id="GO:0016279">
    <property type="term" value="F:protein-lysine N-methyltransferase activity"/>
    <property type="evidence" value="ECO:0007669"/>
    <property type="project" value="UniProtKB-UniRule"/>
</dbReference>
<dbReference type="InterPro" id="IPR026635">
    <property type="entry name" value="Efm4/METTL10"/>
</dbReference>
<keyword evidence="2 5" id="KW-0489">Methyltransferase</keyword>
<gene>
    <name evidence="7" type="ORF">FH972_022861</name>
</gene>
<comment type="caution">
    <text evidence="7">The sequence shown here is derived from an EMBL/GenBank/DDBJ whole genome shotgun (WGS) entry which is preliminary data.</text>
</comment>